<proteinExistence type="predicted"/>
<name>A0A4R9M1X3_9LEPT</name>
<comment type="caution">
    <text evidence="2">The sequence shown here is derived from an EMBL/GenBank/DDBJ whole genome shotgun (WGS) entry which is preliminary data.</text>
</comment>
<feature type="transmembrane region" description="Helical" evidence="1">
    <location>
        <begin position="6"/>
        <end position="25"/>
    </location>
</feature>
<keyword evidence="1" id="KW-1133">Transmembrane helix</keyword>
<feature type="transmembrane region" description="Helical" evidence="1">
    <location>
        <begin position="81"/>
        <end position="101"/>
    </location>
</feature>
<protein>
    <submittedName>
        <fullName evidence="2">Uncharacterized protein</fullName>
    </submittedName>
</protein>
<evidence type="ECO:0000256" key="1">
    <source>
        <dbReference type="SAM" id="Phobius"/>
    </source>
</evidence>
<keyword evidence="1" id="KW-0812">Transmembrane</keyword>
<sequence>MNIQYISYSILAFLFLILFLIKIGIQELALYKMIDFNQLSKSGFFGIEKLLCSKSLYFGLSLITIALTSSIITIFYYDSFIIILISIFLPTALVLILLYTLDPLFFYFSIYGSVLSKLTTETEIDLWGDRLNPKIFNVIQIYLYNNLKSLEDLIIFEFFRLNDNAILFNLEYPTHQFKLSYNLDITHKWLRYFLPLFCKLSFLFIMFIVLIIYTITLNSISQIDPSLKQHGHSGLYILPQILFDFSNIKNYFIGPAGEILLASIIISFILIGTGSYSFLGHNYNEYIDLLFNDFYKYEKILETKREKVIYCIKNRLYYILLDIFQTELKNEYKSFSLRLYLQSKGIEINQHESCA</sequence>
<reference evidence="2" key="1">
    <citation type="journal article" date="2019" name="PLoS Negl. Trop. Dis.">
        <title>Revisiting the worldwide diversity of Leptospira species in the environment.</title>
        <authorList>
            <person name="Vincent A.T."/>
            <person name="Schiettekatte O."/>
            <person name="Bourhy P."/>
            <person name="Veyrier F.J."/>
            <person name="Picardeau M."/>
        </authorList>
    </citation>
    <scope>NUCLEOTIDE SEQUENCE [LARGE SCALE GENOMIC DNA]</scope>
    <source>
        <strain evidence="2">201300427</strain>
    </source>
</reference>
<keyword evidence="3" id="KW-1185">Reference proteome</keyword>
<dbReference type="AlphaFoldDB" id="A0A4R9M1X3"/>
<keyword evidence="1" id="KW-0472">Membrane</keyword>
<feature type="transmembrane region" description="Helical" evidence="1">
    <location>
        <begin position="192"/>
        <end position="215"/>
    </location>
</feature>
<gene>
    <name evidence="2" type="ORF">EHS15_06755</name>
</gene>
<evidence type="ECO:0000313" key="3">
    <source>
        <dbReference type="Proteomes" id="UP000298058"/>
    </source>
</evidence>
<dbReference type="Proteomes" id="UP000298058">
    <property type="component" value="Unassembled WGS sequence"/>
</dbReference>
<organism evidence="2 3">
    <name type="scientific">Leptospira idonii</name>
    <dbReference type="NCBI Taxonomy" id="1193500"/>
    <lineage>
        <taxon>Bacteria</taxon>
        <taxon>Pseudomonadati</taxon>
        <taxon>Spirochaetota</taxon>
        <taxon>Spirochaetia</taxon>
        <taxon>Leptospirales</taxon>
        <taxon>Leptospiraceae</taxon>
        <taxon>Leptospira</taxon>
    </lineage>
</organism>
<feature type="transmembrane region" description="Helical" evidence="1">
    <location>
        <begin position="259"/>
        <end position="279"/>
    </location>
</feature>
<feature type="transmembrane region" description="Helical" evidence="1">
    <location>
        <begin position="56"/>
        <end position="75"/>
    </location>
</feature>
<dbReference type="EMBL" id="RQHW01000024">
    <property type="protein sequence ID" value="TGN19845.1"/>
    <property type="molecule type" value="Genomic_DNA"/>
</dbReference>
<evidence type="ECO:0000313" key="2">
    <source>
        <dbReference type="EMBL" id="TGN19845.1"/>
    </source>
</evidence>
<accession>A0A4R9M1X3</accession>